<reference evidence="9" key="1">
    <citation type="journal article" date="2025" name="Foods">
        <title>Unveiling the Microbial Signatures of Arabica Coffee Cherries: Insights into Ripeness Specific Diversity, Functional Traits, and Implications for Quality and Safety.</title>
        <authorList>
            <consortium name="RefSeq"/>
            <person name="Tenea G.N."/>
            <person name="Cifuentes V."/>
            <person name="Reyes P."/>
            <person name="Cevallos-Vallejos M."/>
        </authorList>
    </citation>
    <scope>NUCLEOTIDE SEQUENCE [LARGE SCALE GENOMIC DNA]</scope>
</reference>
<dbReference type="PROSITE" id="PS50217">
    <property type="entry name" value="BZIP"/>
    <property type="match status" value="1"/>
</dbReference>
<dbReference type="GO" id="GO:0005634">
    <property type="term" value="C:nucleus"/>
    <property type="evidence" value="ECO:0007669"/>
    <property type="project" value="UniProtKB-SubCell"/>
</dbReference>
<accession>A0A6P6UHZ1</accession>
<dbReference type="FunFam" id="1.20.5.170:FF:000009">
    <property type="entry name" value="probable transcription factor PosF21"/>
    <property type="match status" value="1"/>
</dbReference>
<dbReference type="GO" id="GO:0003677">
    <property type="term" value="F:DNA binding"/>
    <property type="evidence" value="ECO:0007669"/>
    <property type="project" value="UniProtKB-KW"/>
</dbReference>
<dbReference type="InterPro" id="IPR046347">
    <property type="entry name" value="bZIP_sf"/>
</dbReference>
<keyword evidence="9" id="KW-1185">Reference proteome</keyword>
<feature type="compositionally biased region" description="Polar residues" evidence="7">
    <location>
        <begin position="211"/>
        <end position="228"/>
    </location>
</feature>
<dbReference type="SMART" id="SM00338">
    <property type="entry name" value="BRLZ"/>
    <property type="match status" value="1"/>
</dbReference>
<dbReference type="RefSeq" id="XP_027090093.1">
    <property type="nucleotide sequence ID" value="XM_027234292.2"/>
</dbReference>
<evidence type="ECO:0000256" key="4">
    <source>
        <dbReference type="ARBA" id="ARBA00023163"/>
    </source>
</evidence>
<dbReference type="Proteomes" id="UP001652660">
    <property type="component" value="Chromosome 10e"/>
</dbReference>
<feature type="compositionally biased region" description="Low complexity" evidence="7">
    <location>
        <begin position="41"/>
        <end position="50"/>
    </location>
</feature>
<feature type="region of interest" description="Disordered" evidence="7">
    <location>
        <begin position="457"/>
        <end position="477"/>
    </location>
</feature>
<gene>
    <name evidence="10" type="primary">LOC113711126</name>
</gene>
<dbReference type="CDD" id="cd14703">
    <property type="entry name" value="bZIP_plant_RF2"/>
    <property type="match status" value="1"/>
</dbReference>
<keyword evidence="3" id="KW-0238">DNA-binding</keyword>
<dbReference type="PANTHER" id="PTHR13690:SF112">
    <property type="entry name" value="TRANSCRIPTION FACTOR RF2A-LIKE"/>
    <property type="match status" value="1"/>
</dbReference>
<comment type="subcellular location">
    <subcellularLocation>
        <location evidence="1">Nucleus</location>
    </subcellularLocation>
</comment>
<keyword evidence="5" id="KW-0539">Nucleus</keyword>
<dbReference type="GeneID" id="113711126"/>
<dbReference type="SUPFAM" id="SSF57959">
    <property type="entry name" value="Leucine zipper domain"/>
    <property type="match status" value="1"/>
</dbReference>
<dbReference type="GO" id="GO:0003700">
    <property type="term" value="F:DNA-binding transcription factor activity"/>
    <property type="evidence" value="ECO:0007669"/>
    <property type="project" value="InterPro"/>
</dbReference>
<feature type="coiled-coil region" evidence="6">
    <location>
        <begin position="352"/>
        <end position="428"/>
    </location>
</feature>
<evidence type="ECO:0000256" key="5">
    <source>
        <dbReference type="ARBA" id="ARBA00023242"/>
    </source>
</evidence>
<dbReference type="OrthoDB" id="1435597at2759"/>
<evidence type="ECO:0000259" key="8">
    <source>
        <dbReference type="PROSITE" id="PS50217"/>
    </source>
</evidence>
<dbReference type="InterPro" id="IPR044759">
    <property type="entry name" value="bZIP_RF2"/>
</dbReference>
<keyword evidence="2" id="KW-0805">Transcription regulation</keyword>
<feature type="domain" description="BZIP" evidence="8">
    <location>
        <begin position="327"/>
        <end position="390"/>
    </location>
</feature>
<reference evidence="10" key="2">
    <citation type="submission" date="2025-08" db="UniProtKB">
        <authorList>
            <consortium name="RefSeq"/>
        </authorList>
    </citation>
    <scope>IDENTIFICATION</scope>
    <source>
        <tissue evidence="10">Leaves</tissue>
    </source>
</reference>
<evidence type="ECO:0000256" key="1">
    <source>
        <dbReference type="ARBA" id="ARBA00004123"/>
    </source>
</evidence>
<dbReference type="AlphaFoldDB" id="A0A6P6UHZ1"/>
<feature type="region of interest" description="Disordered" evidence="7">
    <location>
        <begin position="1"/>
        <end position="53"/>
    </location>
</feature>
<dbReference type="Pfam" id="PF00170">
    <property type="entry name" value="bZIP_1"/>
    <property type="match status" value="1"/>
</dbReference>
<name>A0A6P6UHZ1_COFAR</name>
<sequence>MAQLNCKQPMNQNYGAGSSHSRSTSQPAFFANHSLPPLSPLPHSESSLASNSSIKDVSMDEVDVSSRVPPVVGGPSVTFENNFRGNFEGLPPRKGHRRSSSDVPLGFNVMIQTSPQLVPISGQGISGKTAFGSDKVGMDKAIHLQKQEMDAISEGKSNFNSMGQRRLEGEIVNDLFQSYLKLDNADSLNPSRTDEKDKRSMVSGMKKCGGENSNTEAQSISKANSTKFDGTGSAEGNKRSAIGDIAPAARHFRSLSVDSAFGSLHFNEVSPKLPSAAGIHVSQLSPSNLASENSAKFSLDFGNAEFSEAEVKKIMTDERLAEIALSDPKRAKRVLANRQSAARSKERKLRYISELEHKVLTLQTEATTLSAQLTVLQKDFSELTNQNNELKFRLQAMEQQARLRDALHEALTAEVQRLKLAAAELGEDDGSSTSMIQQLPMKHHVLQLQHHQSSQIQQLSVATSKTATTTSATPTSA</sequence>
<protein>
    <submittedName>
        <fullName evidence="10">BZIP transcription factor 29 isoform X1</fullName>
    </submittedName>
</protein>
<evidence type="ECO:0000313" key="9">
    <source>
        <dbReference type="Proteomes" id="UP001652660"/>
    </source>
</evidence>
<keyword evidence="4" id="KW-0804">Transcription</keyword>
<dbReference type="PANTHER" id="PTHR13690">
    <property type="entry name" value="TRANSCRIPTION FACTOR POSF21-RELATED"/>
    <property type="match status" value="1"/>
</dbReference>
<evidence type="ECO:0000256" key="2">
    <source>
        <dbReference type="ARBA" id="ARBA00023015"/>
    </source>
</evidence>
<feature type="region of interest" description="Disordered" evidence="7">
    <location>
        <begin position="186"/>
        <end position="237"/>
    </location>
</feature>
<organism evidence="9 10">
    <name type="scientific">Coffea arabica</name>
    <name type="common">Arabian coffee</name>
    <dbReference type="NCBI Taxonomy" id="13443"/>
    <lineage>
        <taxon>Eukaryota</taxon>
        <taxon>Viridiplantae</taxon>
        <taxon>Streptophyta</taxon>
        <taxon>Embryophyta</taxon>
        <taxon>Tracheophyta</taxon>
        <taxon>Spermatophyta</taxon>
        <taxon>Magnoliopsida</taxon>
        <taxon>eudicotyledons</taxon>
        <taxon>Gunneridae</taxon>
        <taxon>Pentapetalae</taxon>
        <taxon>asterids</taxon>
        <taxon>lamiids</taxon>
        <taxon>Gentianales</taxon>
        <taxon>Rubiaceae</taxon>
        <taxon>Ixoroideae</taxon>
        <taxon>Gardenieae complex</taxon>
        <taxon>Bertiereae - Coffeeae clade</taxon>
        <taxon>Coffeeae</taxon>
        <taxon>Coffea</taxon>
    </lineage>
</organism>
<evidence type="ECO:0000256" key="3">
    <source>
        <dbReference type="ARBA" id="ARBA00023125"/>
    </source>
</evidence>
<feature type="compositionally biased region" description="Polar residues" evidence="7">
    <location>
        <begin position="1"/>
        <end position="27"/>
    </location>
</feature>
<evidence type="ECO:0000256" key="7">
    <source>
        <dbReference type="SAM" id="MobiDB-lite"/>
    </source>
</evidence>
<keyword evidence="6" id="KW-0175">Coiled coil</keyword>
<evidence type="ECO:0000256" key="6">
    <source>
        <dbReference type="SAM" id="Coils"/>
    </source>
</evidence>
<proteinExistence type="predicted"/>
<evidence type="ECO:0000313" key="10">
    <source>
        <dbReference type="RefSeq" id="XP_027090093.1"/>
    </source>
</evidence>
<dbReference type="InterPro" id="IPR004827">
    <property type="entry name" value="bZIP"/>
</dbReference>
<dbReference type="Gene3D" id="1.20.5.170">
    <property type="match status" value="1"/>
</dbReference>